<dbReference type="Pfam" id="PF13607">
    <property type="entry name" value="Succ_CoA_lig"/>
    <property type="match status" value="1"/>
</dbReference>
<evidence type="ECO:0000256" key="1">
    <source>
        <dbReference type="ARBA" id="ARBA00022598"/>
    </source>
</evidence>
<dbReference type="Pfam" id="PF13380">
    <property type="entry name" value="CoA_binding_2"/>
    <property type="match status" value="1"/>
</dbReference>
<protein>
    <submittedName>
        <fullName evidence="7">Acetate--CoA ligase family protein</fullName>
    </submittedName>
</protein>
<dbReference type="AlphaFoldDB" id="A0A8J6J4Y0"/>
<reference evidence="7" key="1">
    <citation type="submission" date="2020-08" db="EMBL/GenBank/DDBJ databases">
        <title>Genome public.</title>
        <authorList>
            <person name="Liu C."/>
            <person name="Sun Q."/>
        </authorList>
    </citation>
    <scope>NUCLEOTIDE SEQUENCE</scope>
    <source>
        <strain evidence="7">NSJ-52</strain>
    </source>
</reference>
<dbReference type="Gene3D" id="3.30.470.20">
    <property type="entry name" value="ATP-grasp fold, B domain"/>
    <property type="match status" value="1"/>
</dbReference>
<dbReference type="EMBL" id="JACOPQ010000002">
    <property type="protein sequence ID" value="MBC5736252.1"/>
    <property type="molecule type" value="Genomic_DNA"/>
</dbReference>
<evidence type="ECO:0000256" key="2">
    <source>
        <dbReference type="ARBA" id="ARBA00022741"/>
    </source>
</evidence>
<dbReference type="Pfam" id="PF13549">
    <property type="entry name" value="ATP-grasp_5"/>
    <property type="match status" value="1"/>
</dbReference>
<dbReference type="Gene3D" id="3.30.1490.20">
    <property type="entry name" value="ATP-grasp fold, A domain"/>
    <property type="match status" value="1"/>
</dbReference>
<dbReference type="PANTHER" id="PTHR43334">
    <property type="entry name" value="ACETATE--COA LIGASE [ADP-FORMING]"/>
    <property type="match status" value="1"/>
</dbReference>
<keyword evidence="8" id="KW-1185">Reference proteome</keyword>
<dbReference type="SUPFAM" id="SSF51735">
    <property type="entry name" value="NAD(P)-binding Rossmann-fold domains"/>
    <property type="match status" value="1"/>
</dbReference>
<dbReference type="RefSeq" id="WP_186918599.1">
    <property type="nucleotide sequence ID" value="NZ_JACOPQ010000002.1"/>
</dbReference>
<keyword evidence="2 5" id="KW-0547">Nucleotide-binding</keyword>
<dbReference type="GO" id="GO:0005524">
    <property type="term" value="F:ATP binding"/>
    <property type="evidence" value="ECO:0007669"/>
    <property type="project" value="UniProtKB-UniRule"/>
</dbReference>
<keyword evidence="3 5" id="KW-0067">ATP-binding</keyword>
<accession>A0A8J6J4Y0</accession>
<dbReference type="PANTHER" id="PTHR43334:SF1">
    <property type="entry name" value="3-HYDROXYPROPIONATE--COA LIGASE [ADP-FORMING]"/>
    <property type="match status" value="1"/>
</dbReference>
<dbReference type="SUPFAM" id="SSF52210">
    <property type="entry name" value="Succinyl-CoA synthetase domains"/>
    <property type="match status" value="2"/>
</dbReference>
<gene>
    <name evidence="7" type="ORF">H8S62_04410</name>
</gene>
<comment type="similarity">
    <text evidence="4">In the N-terminal section; belongs to the acetate CoA ligase alpha subunit family.</text>
</comment>
<evidence type="ECO:0000256" key="5">
    <source>
        <dbReference type="PROSITE-ProRule" id="PRU00409"/>
    </source>
</evidence>
<dbReference type="Gene3D" id="3.40.50.261">
    <property type="entry name" value="Succinyl-CoA synthetase domains"/>
    <property type="match status" value="2"/>
</dbReference>
<evidence type="ECO:0000313" key="7">
    <source>
        <dbReference type="EMBL" id="MBC5736252.1"/>
    </source>
</evidence>
<evidence type="ECO:0000313" key="8">
    <source>
        <dbReference type="Proteomes" id="UP000607645"/>
    </source>
</evidence>
<dbReference type="InterPro" id="IPR003781">
    <property type="entry name" value="CoA-bd"/>
</dbReference>
<dbReference type="InterPro" id="IPR011761">
    <property type="entry name" value="ATP-grasp"/>
</dbReference>
<dbReference type="GO" id="GO:0046872">
    <property type="term" value="F:metal ion binding"/>
    <property type="evidence" value="ECO:0007669"/>
    <property type="project" value="InterPro"/>
</dbReference>
<dbReference type="SUPFAM" id="SSF56059">
    <property type="entry name" value="Glutathione synthetase ATP-binding domain-like"/>
    <property type="match status" value="1"/>
</dbReference>
<evidence type="ECO:0000256" key="3">
    <source>
        <dbReference type="ARBA" id="ARBA00022840"/>
    </source>
</evidence>
<evidence type="ECO:0000259" key="6">
    <source>
        <dbReference type="PROSITE" id="PS50975"/>
    </source>
</evidence>
<sequence length="698" mass="75049">MDITKLLKPHKIAIVGASEKTGFGGDTCRNVMRYMTEGSCYFVNPRRGEVFGRKAYPSISDLPEPIDTVVICTPQSTVEDLLREAAAKGAGGAVVFASGYKEVGTEEGRAAQERLAALCRELDMALMGPNCAGFVNYVDMVYPFAFLSADRDRRGSVGMVSQSGQLCLSLMDSPSMRFSYVISSGNCAVVEMEDYLDFLVDDPDTRVVALYLEGVKNPAKFVSALRKAALKRKPIVVLKAGRSEKGAKQAASHTGSLAGADRVFDALFAKFGVVRVNDLEELLYTAQMFSVLPRLPERPAFASMNLSGGETGICADMGEAAGIEYPDFAPETLAKLREQLPGYASPANPLDMTASLSYDTELYAGAVRTVMSDPGVGMVLVGYTLLEEIADPAIEYMAPALERVSREPGAKPMAMLPFVGNTRNQKYLDMLEGCGVVMLPPPVYAFRILRYLADFIRYDSADHNLDVAVPERPRGGARCSLGEHEGKLLARRFGLSVPAEEVARSEEEAAAAARRIGFPVVMKIDSPDILHKSDCGCVKVNVRDAAAAGEVYRQIVFNAQKHHPDARINGILVQQTAQPGTEMIIGVASDPSFGPTVLVGLGGVFVEVFKDTALCLAPVSRAEAMSMAASLKGAKLLRGYRGAPALDMDGFVDAVLAVSDLAVHYKDTILEMDFNPVFLYEKGTCAVDAVVVSSAPLE</sequence>
<dbReference type="Gene3D" id="3.40.50.720">
    <property type="entry name" value="NAD(P)-binding Rossmann-like Domain"/>
    <property type="match status" value="1"/>
</dbReference>
<dbReference type="InterPro" id="IPR032875">
    <property type="entry name" value="Succ_CoA_lig_flav_dom"/>
</dbReference>
<comment type="caution">
    <text evidence="7">The sequence shown here is derived from an EMBL/GenBank/DDBJ whole genome shotgun (WGS) entry which is preliminary data.</text>
</comment>
<keyword evidence="1 7" id="KW-0436">Ligase</keyword>
<dbReference type="SMART" id="SM00881">
    <property type="entry name" value="CoA_binding"/>
    <property type="match status" value="1"/>
</dbReference>
<proteinExistence type="inferred from homology"/>
<dbReference type="InterPro" id="IPR013815">
    <property type="entry name" value="ATP_grasp_subdomain_1"/>
</dbReference>
<dbReference type="Proteomes" id="UP000607645">
    <property type="component" value="Unassembled WGS sequence"/>
</dbReference>
<organism evidence="7 8">
    <name type="scientific">Lawsonibacter faecis</name>
    <dbReference type="NCBI Taxonomy" id="2763052"/>
    <lineage>
        <taxon>Bacteria</taxon>
        <taxon>Bacillati</taxon>
        <taxon>Bacillota</taxon>
        <taxon>Clostridia</taxon>
        <taxon>Eubacteriales</taxon>
        <taxon>Oscillospiraceae</taxon>
        <taxon>Lawsonibacter</taxon>
    </lineage>
</organism>
<dbReference type="PROSITE" id="PS50975">
    <property type="entry name" value="ATP_GRASP"/>
    <property type="match status" value="1"/>
</dbReference>
<evidence type="ECO:0000256" key="4">
    <source>
        <dbReference type="ARBA" id="ARBA00060888"/>
    </source>
</evidence>
<dbReference type="InterPro" id="IPR016102">
    <property type="entry name" value="Succinyl-CoA_synth-like"/>
</dbReference>
<name>A0A8J6J4Y0_9FIRM</name>
<dbReference type="FunFam" id="3.30.1490.20:FF:000020">
    <property type="entry name" value="Protein lysine acetyltransferase"/>
    <property type="match status" value="1"/>
</dbReference>
<dbReference type="InterPro" id="IPR051538">
    <property type="entry name" value="Acyl-CoA_Synth/Transferase"/>
</dbReference>
<dbReference type="GO" id="GO:0016874">
    <property type="term" value="F:ligase activity"/>
    <property type="evidence" value="ECO:0007669"/>
    <property type="project" value="UniProtKB-KW"/>
</dbReference>
<dbReference type="InterPro" id="IPR036291">
    <property type="entry name" value="NAD(P)-bd_dom_sf"/>
</dbReference>
<feature type="domain" description="ATP-grasp" evidence="6">
    <location>
        <begin position="487"/>
        <end position="523"/>
    </location>
</feature>